<organism evidence="1 2">
    <name type="scientific">Pontibacter toksunensis</name>
    <dbReference type="NCBI Taxonomy" id="1332631"/>
    <lineage>
        <taxon>Bacteria</taxon>
        <taxon>Pseudomonadati</taxon>
        <taxon>Bacteroidota</taxon>
        <taxon>Cytophagia</taxon>
        <taxon>Cytophagales</taxon>
        <taxon>Hymenobacteraceae</taxon>
        <taxon>Pontibacter</taxon>
    </lineage>
</organism>
<sequence length="298" mass="34483">MPTNLSTKAYDTSTYQPVPEDNKNTAVSAIDVILNAMPSVSDKIKKQHLLNGMLWLYTEGAGQRQKWKCRYRSEQVLNRDKEVDIQHEHLHTRSYIKEELLSGRVTDIKSFLEENCIGCLVSKEEHKKFGSRESGWGKYARNGIRIFDIVEKKWLDGSSLAVNSSGDFTSDVAEQPVTKKTLFPNTYILRNYLTQEVEQLLVRSEMEQIVSILPKKKKIGSKCHAQLMISKGRPELKRFDRPPNIQIFNNGRNDFGNMIHDFDEDYYSEVVGENENQIIVENLKYAESQIRYLRELLD</sequence>
<keyword evidence="2" id="KW-1185">Reference proteome</keyword>
<gene>
    <name evidence="1" type="ORF">ACFS7Z_08480</name>
</gene>
<evidence type="ECO:0000313" key="2">
    <source>
        <dbReference type="Proteomes" id="UP001597641"/>
    </source>
</evidence>
<evidence type="ECO:0000313" key="1">
    <source>
        <dbReference type="EMBL" id="MFD3000391.1"/>
    </source>
</evidence>
<protein>
    <submittedName>
        <fullName evidence="1">Uncharacterized protein</fullName>
    </submittedName>
</protein>
<dbReference type="RefSeq" id="WP_377483358.1">
    <property type="nucleotide sequence ID" value="NZ_JBHUOX010000005.1"/>
</dbReference>
<comment type="caution">
    <text evidence="1">The sequence shown here is derived from an EMBL/GenBank/DDBJ whole genome shotgun (WGS) entry which is preliminary data.</text>
</comment>
<name>A0ABW6BS82_9BACT</name>
<dbReference type="Proteomes" id="UP001597641">
    <property type="component" value="Unassembled WGS sequence"/>
</dbReference>
<accession>A0ABW6BS82</accession>
<dbReference type="EMBL" id="JBHUOX010000005">
    <property type="protein sequence ID" value="MFD3000391.1"/>
    <property type="molecule type" value="Genomic_DNA"/>
</dbReference>
<reference evidence="2" key="1">
    <citation type="journal article" date="2019" name="Int. J. Syst. Evol. Microbiol.">
        <title>The Global Catalogue of Microorganisms (GCM) 10K type strain sequencing project: providing services to taxonomists for standard genome sequencing and annotation.</title>
        <authorList>
            <consortium name="The Broad Institute Genomics Platform"/>
            <consortium name="The Broad Institute Genome Sequencing Center for Infectious Disease"/>
            <person name="Wu L."/>
            <person name="Ma J."/>
        </authorList>
    </citation>
    <scope>NUCLEOTIDE SEQUENCE [LARGE SCALE GENOMIC DNA]</scope>
    <source>
        <strain evidence="2">KCTC 23984</strain>
    </source>
</reference>
<proteinExistence type="predicted"/>